<dbReference type="PROSITE" id="PS50158">
    <property type="entry name" value="ZF_CCHC"/>
    <property type="match status" value="1"/>
</dbReference>
<keyword evidence="2" id="KW-0863">Zinc-finger</keyword>
<keyword evidence="2" id="KW-0862">Zinc</keyword>
<protein>
    <submittedName>
        <fullName evidence="5">Cysteine-rich RLK (RECEPTOR-like protein kinase) 8</fullName>
    </submittedName>
</protein>
<dbReference type="Pfam" id="PF14223">
    <property type="entry name" value="Retrotran_gag_2"/>
    <property type="match status" value="1"/>
</dbReference>
<evidence type="ECO:0000256" key="1">
    <source>
        <dbReference type="ARBA" id="ARBA00022750"/>
    </source>
</evidence>
<sequence length="1261" mass="139723">MASQDVASMVQGSGAYASPCQEVIIHRTVRDVGGANWPVLTRTNYGEWAVLMKVKLRARKLWRAIEEGTEDEEEDCAAMEAILSAVPHEYVESLGAKDSAKAAWDALKAMRIGSDRAKKAKAQQLRREYEALAFRDGEAVEDFSLRLQSLVSQLAAHGVTITDEEAVAKYLRVVPPKYAQIALSIETLIDMSTLTIEDVTGRLRAVDDRVETATISTSGKLLLTEEEWAARMRERRPGEGSSSRGGYGKRRGKAPQKKDDNNARPIDKDTCRRCGKTGHWARDCKILKEKKEAHLAQVDDEEPSLLMAKFCTSHDVEPELEKVKAVAAEQGKALQAVHLDESSAQVHLGRMGGGMEQRWYLDSGASNHMTGSKEAFSELDDGVTGTVKFGDGSKVEIRGRGTVIFRCQNDEHRALTDVYYIPQLRSSIISIEQLDEHGCEVLVKGGVLKLQDREQQLLAKVQRSRNRLYLLDLKVEQPVCLAVRHTEKPWLWHARFGHLSFDALGRLRKMVRGLPHIEHVGELCDSCLAGKQRRLPFPKAVKYRAADVLELVHGDLCGPITPATHGGRRYFLLLVDDCSRFMWLQLLTSKDQAAEAIKRQPDVSFLRTFGCIGHVKKTKPFLSKLEDRSTPMVFLGYEEGSKAYRLYDPRGGKVVVSRDVVFDEMAAWDWENPDTGEARGVGGTFVIEHLVIHGGGDAGSEEPAADAPSPATVVASVEPQSPAMGTGEESPPAAAHTPPPQSPAAAGQGTPPVTTVEFTSPPSDIDEYVDAFHDGEEVRFRRMDNLVGNSIVPGLASRLLDDQELLFVSAEEPSTFAQAERDVSWRRAMLEEMKAIEENETWELVDPPPGCHPIGLKWVYKVKRDECGAIVKHKARLVARGFVQREGIDFEEVFAPVARMESVRLLLAMAAAKNWRIHHLDVKSAFLNGELAETVYVKQAPGFVVKGEEHKVLRLRKALYGLRQAPRAWNAKLDATLVTLGFTRCATEHALYTRRRGKEELVVGVYVDDFIITGAREGDINGFKREMAARFRMSDLGQLSYYLGIEVKQGRDSITLCQRAYAGKLLERSGMADCKSCATPMEERLKLTKASTAAKVDATLYRSIVGGLRYLVHTRPDIAFAVGYVSRFMEDPREDHWVAVKRLLRYVKGTVDQGIIFPKTGDRSELRLTAFSDADMAGDIDGRKSTSGVLVFLGSAPISWQPLKQKIVALSTCEAEYVAAATAACQAVWLRRLLGELTGEEAHQDWNGGKQERAAGLGEEL</sequence>
<dbReference type="Pfam" id="PF07727">
    <property type="entry name" value="RVT_2"/>
    <property type="match status" value="1"/>
</dbReference>
<dbReference type="Pfam" id="PF25597">
    <property type="entry name" value="SH3_retrovirus"/>
    <property type="match status" value="1"/>
</dbReference>
<feature type="domain" description="CCHC-type" evidence="4">
    <location>
        <begin position="271"/>
        <end position="285"/>
    </location>
</feature>
<gene>
    <name evidence="5" type="ORF">SHERM_19824</name>
</gene>
<dbReference type="SMART" id="SM00343">
    <property type="entry name" value="ZnF_C2HC"/>
    <property type="match status" value="1"/>
</dbReference>
<dbReference type="Pfam" id="PF00098">
    <property type="entry name" value="zf-CCHC"/>
    <property type="match status" value="1"/>
</dbReference>
<accession>A0A9N7N447</accession>
<keyword evidence="1" id="KW-0645">Protease</keyword>
<dbReference type="CDD" id="cd09272">
    <property type="entry name" value="RNase_HI_RT_Ty1"/>
    <property type="match status" value="1"/>
</dbReference>
<dbReference type="InterPro" id="IPR054722">
    <property type="entry name" value="PolX-like_BBD"/>
</dbReference>
<dbReference type="GO" id="GO:0003676">
    <property type="term" value="F:nucleic acid binding"/>
    <property type="evidence" value="ECO:0007669"/>
    <property type="project" value="InterPro"/>
</dbReference>
<keyword evidence="2" id="KW-0479">Metal-binding</keyword>
<dbReference type="OrthoDB" id="2013098at2759"/>
<dbReference type="SUPFAM" id="SSF56672">
    <property type="entry name" value="DNA/RNA polymerases"/>
    <property type="match status" value="1"/>
</dbReference>
<dbReference type="GO" id="GO:0004190">
    <property type="term" value="F:aspartic-type endopeptidase activity"/>
    <property type="evidence" value="ECO:0007669"/>
    <property type="project" value="UniProtKB-KW"/>
</dbReference>
<keyword evidence="1" id="KW-0378">Hydrolase</keyword>
<dbReference type="InterPro" id="IPR043502">
    <property type="entry name" value="DNA/RNA_pol_sf"/>
</dbReference>
<evidence type="ECO:0000259" key="4">
    <source>
        <dbReference type="PROSITE" id="PS50158"/>
    </source>
</evidence>
<feature type="compositionally biased region" description="Basic and acidic residues" evidence="3">
    <location>
        <begin position="256"/>
        <end position="268"/>
    </location>
</feature>
<dbReference type="Pfam" id="PF22936">
    <property type="entry name" value="Pol_BBD"/>
    <property type="match status" value="1"/>
</dbReference>
<organism evidence="5 6">
    <name type="scientific">Striga hermonthica</name>
    <name type="common">Purple witchweed</name>
    <name type="synonym">Buchnera hermonthica</name>
    <dbReference type="NCBI Taxonomy" id="68872"/>
    <lineage>
        <taxon>Eukaryota</taxon>
        <taxon>Viridiplantae</taxon>
        <taxon>Streptophyta</taxon>
        <taxon>Embryophyta</taxon>
        <taxon>Tracheophyta</taxon>
        <taxon>Spermatophyta</taxon>
        <taxon>Magnoliopsida</taxon>
        <taxon>eudicotyledons</taxon>
        <taxon>Gunneridae</taxon>
        <taxon>Pentapetalae</taxon>
        <taxon>asterids</taxon>
        <taxon>lamiids</taxon>
        <taxon>Lamiales</taxon>
        <taxon>Orobanchaceae</taxon>
        <taxon>Buchnereae</taxon>
        <taxon>Striga</taxon>
    </lineage>
</organism>
<feature type="region of interest" description="Disordered" evidence="3">
    <location>
        <begin position="232"/>
        <end position="268"/>
    </location>
</feature>
<dbReference type="Pfam" id="PF13976">
    <property type="entry name" value="gag_pre-integrs"/>
    <property type="match status" value="1"/>
</dbReference>
<dbReference type="InterPro" id="IPR036875">
    <property type="entry name" value="Znf_CCHC_sf"/>
</dbReference>
<dbReference type="EMBL" id="CACSLK010023397">
    <property type="protein sequence ID" value="CAA0822344.1"/>
    <property type="molecule type" value="Genomic_DNA"/>
</dbReference>
<dbReference type="SUPFAM" id="SSF53098">
    <property type="entry name" value="Ribonuclease H-like"/>
    <property type="match status" value="1"/>
</dbReference>
<dbReference type="PANTHER" id="PTHR11439:SF515">
    <property type="entry name" value="GAG-POL POLYPROTEIN"/>
    <property type="match status" value="1"/>
</dbReference>
<feature type="region of interest" description="Disordered" evidence="3">
    <location>
        <begin position="694"/>
        <end position="766"/>
    </location>
</feature>
<proteinExistence type="predicted"/>
<dbReference type="PANTHER" id="PTHR11439">
    <property type="entry name" value="GAG-POL-RELATED RETROTRANSPOSON"/>
    <property type="match status" value="1"/>
</dbReference>
<comment type="caution">
    <text evidence="5">The sequence shown here is derived from an EMBL/GenBank/DDBJ whole genome shotgun (WGS) entry which is preliminary data.</text>
</comment>
<dbReference type="InterPro" id="IPR012337">
    <property type="entry name" value="RNaseH-like_sf"/>
</dbReference>
<dbReference type="InterPro" id="IPR057670">
    <property type="entry name" value="SH3_retrovirus"/>
</dbReference>
<evidence type="ECO:0000313" key="5">
    <source>
        <dbReference type="EMBL" id="CAA0822344.1"/>
    </source>
</evidence>
<dbReference type="InterPro" id="IPR036397">
    <property type="entry name" value="RNaseH_sf"/>
</dbReference>
<dbReference type="SUPFAM" id="SSF57756">
    <property type="entry name" value="Retrovirus zinc finger-like domains"/>
    <property type="match status" value="1"/>
</dbReference>
<dbReference type="InterPro" id="IPR013103">
    <property type="entry name" value="RVT_2"/>
</dbReference>
<evidence type="ECO:0000256" key="3">
    <source>
        <dbReference type="SAM" id="MobiDB-lite"/>
    </source>
</evidence>
<reference evidence="5" key="1">
    <citation type="submission" date="2019-12" db="EMBL/GenBank/DDBJ databases">
        <authorList>
            <person name="Scholes J."/>
        </authorList>
    </citation>
    <scope>NUCLEOTIDE SEQUENCE</scope>
</reference>
<name>A0A9N7N447_STRHE</name>
<feature type="compositionally biased region" description="Low complexity" evidence="3">
    <location>
        <begin position="743"/>
        <end position="752"/>
    </location>
</feature>
<dbReference type="InterPro" id="IPR001878">
    <property type="entry name" value="Znf_CCHC"/>
</dbReference>
<dbReference type="InterPro" id="IPR025724">
    <property type="entry name" value="GAG-pre-integrase_dom"/>
</dbReference>
<dbReference type="GO" id="GO:0016301">
    <property type="term" value="F:kinase activity"/>
    <property type="evidence" value="ECO:0007669"/>
    <property type="project" value="UniProtKB-KW"/>
</dbReference>
<evidence type="ECO:0000256" key="2">
    <source>
        <dbReference type="PROSITE-ProRule" id="PRU00047"/>
    </source>
</evidence>
<dbReference type="GO" id="GO:0008270">
    <property type="term" value="F:zinc ion binding"/>
    <property type="evidence" value="ECO:0007669"/>
    <property type="project" value="UniProtKB-KW"/>
</dbReference>
<dbReference type="Gene3D" id="4.10.60.10">
    <property type="entry name" value="Zinc finger, CCHC-type"/>
    <property type="match status" value="1"/>
</dbReference>
<keyword evidence="5" id="KW-0808">Transferase</keyword>
<keyword evidence="5" id="KW-0418">Kinase</keyword>
<evidence type="ECO:0000313" key="6">
    <source>
        <dbReference type="Proteomes" id="UP001153555"/>
    </source>
</evidence>
<keyword evidence="6" id="KW-1185">Reference proteome</keyword>
<dbReference type="Gene3D" id="3.30.420.10">
    <property type="entry name" value="Ribonuclease H-like superfamily/Ribonuclease H"/>
    <property type="match status" value="1"/>
</dbReference>
<dbReference type="AlphaFoldDB" id="A0A9N7N447"/>
<keyword evidence="1" id="KW-0064">Aspartyl protease</keyword>
<dbReference type="Proteomes" id="UP001153555">
    <property type="component" value="Unassembled WGS sequence"/>
</dbReference>